<evidence type="ECO:0008006" key="10">
    <source>
        <dbReference type="Google" id="ProtNLM"/>
    </source>
</evidence>
<evidence type="ECO:0000259" key="6">
    <source>
        <dbReference type="Pfam" id="PF23409"/>
    </source>
</evidence>
<comment type="similarity">
    <text evidence="1">Belongs to the WD repeat EMAP family.</text>
</comment>
<dbReference type="PANTHER" id="PTHR13720">
    <property type="entry name" value="WD-40 REPEAT PROTEIN"/>
    <property type="match status" value="1"/>
</dbReference>
<feature type="domain" description="EML-like second beta-propeller" evidence="7">
    <location>
        <begin position="646"/>
        <end position="936"/>
    </location>
</feature>
<evidence type="ECO:0000256" key="1">
    <source>
        <dbReference type="ARBA" id="ARBA00006489"/>
    </source>
</evidence>
<feature type="repeat" description="WD" evidence="4">
    <location>
        <begin position="47"/>
        <end position="73"/>
    </location>
</feature>
<dbReference type="EMBL" id="JAKCXM010000043">
    <property type="protein sequence ID" value="KAJ0405579.1"/>
    <property type="molecule type" value="Genomic_DNA"/>
</dbReference>
<feature type="region of interest" description="Disordered" evidence="5">
    <location>
        <begin position="233"/>
        <end position="263"/>
    </location>
</feature>
<feature type="domain" description="EML-like first beta-propeller" evidence="6">
    <location>
        <begin position="1045"/>
        <end position="1310"/>
    </location>
</feature>
<feature type="repeat" description="WD" evidence="4">
    <location>
        <begin position="1230"/>
        <end position="1264"/>
    </location>
</feature>
<dbReference type="SMART" id="SM00320">
    <property type="entry name" value="WD40"/>
    <property type="match status" value="21"/>
</dbReference>
<dbReference type="PROSITE" id="PS50082">
    <property type="entry name" value="WD_REPEATS_2"/>
    <property type="match status" value="6"/>
</dbReference>
<evidence type="ECO:0000256" key="3">
    <source>
        <dbReference type="ARBA" id="ARBA00022737"/>
    </source>
</evidence>
<name>A0AAD5LP92_PYTIN</name>
<feature type="repeat" description="WD" evidence="4">
    <location>
        <begin position="1581"/>
        <end position="1616"/>
    </location>
</feature>
<dbReference type="FunFam" id="2.130.10.10:FF:000320">
    <property type="entry name" value="echinoderm microtubule-associated protein-like 6"/>
    <property type="match status" value="3"/>
</dbReference>
<dbReference type="PANTHER" id="PTHR13720:SF33">
    <property type="entry name" value="HELP DOMAIN-CONTAINING PROTEIN"/>
    <property type="match status" value="1"/>
</dbReference>
<dbReference type="InterPro" id="IPR015943">
    <property type="entry name" value="WD40/YVTN_repeat-like_dom_sf"/>
</dbReference>
<evidence type="ECO:0000313" key="8">
    <source>
        <dbReference type="EMBL" id="KAJ0405579.1"/>
    </source>
</evidence>
<dbReference type="InterPro" id="IPR011047">
    <property type="entry name" value="Quinoprotein_ADH-like_sf"/>
</dbReference>
<dbReference type="SUPFAM" id="SSF50998">
    <property type="entry name" value="Quinoprotein alcohol dehydrogenase-like"/>
    <property type="match status" value="2"/>
</dbReference>
<dbReference type="InterPro" id="IPR050630">
    <property type="entry name" value="WD_repeat_EMAP"/>
</dbReference>
<proteinExistence type="inferred from homology"/>
<evidence type="ECO:0000256" key="2">
    <source>
        <dbReference type="ARBA" id="ARBA00022574"/>
    </source>
</evidence>
<feature type="repeat" description="WD" evidence="4">
    <location>
        <begin position="195"/>
        <end position="227"/>
    </location>
</feature>
<dbReference type="Pfam" id="PF03451">
    <property type="entry name" value="HELP"/>
    <property type="match status" value="2"/>
</dbReference>
<reference evidence="8" key="1">
    <citation type="submission" date="2021-12" db="EMBL/GenBank/DDBJ databases">
        <title>Prjna785345.</title>
        <authorList>
            <person name="Rujirawat T."/>
            <person name="Krajaejun T."/>
        </authorList>
    </citation>
    <scope>NUCLEOTIDE SEQUENCE</scope>
    <source>
        <strain evidence="8">Pi057C3</strain>
    </source>
</reference>
<evidence type="ECO:0000259" key="7">
    <source>
        <dbReference type="Pfam" id="PF23414"/>
    </source>
</evidence>
<dbReference type="InterPro" id="IPR001680">
    <property type="entry name" value="WD40_rpt"/>
</dbReference>
<feature type="repeat" description="WD" evidence="4">
    <location>
        <begin position="1334"/>
        <end position="1368"/>
    </location>
</feature>
<comment type="caution">
    <text evidence="8">The sequence shown here is derived from an EMBL/GenBank/DDBJ whole genome shotgun (WGS) entry which is preliminary data.</text>
</comment>
<keyword evidence="3" id="KW-0677">Repeat</keyword>
<dbReference type="InterPro" id="IPR055442">
    <property type="entry name" value="Beta-prop_EML-like_2nd"/>
</dbReference>
<feature type="domain" description="EML-like first beta-propeller" evidence="6">
    <location>
        <begin position="361"/>
        <end position="624"/>
    </location>
</feature>
<dbReference type="Proteomes" id="UP001209570">
    <property type="component" value="Unassembled WGS sequence"/>
</dbReference>
<protein>
    <recommendedName>
        <fullName evidence="10">Echinoderm microtubule-associated protein-like 6</fullName>
    </recommendedName>
</protein>
<evidence type="ECO:0000256" key="4">
    <source>
        <dbReference type="PROSITE-ProRule" id="PRU00221"/>
    </source>
</evidence>
<sequence length="1616" mass="175163">MIAVGLGADGPTAASSKARRPAGGFLVLSASELAKLKEPCYDPKKWVSDVKFSPDGKMLAVASHDTSIYLYDVLHGFAKRHIFKKHASYLTHIDFSSDGQHLQSTCGAYELLFCEAKTARHVTNASSLRDERWHTMTCTLGWAVQGIWEEGSDGTDVNAVDRSHDGSFLATGDDFGKVKVFRYPCSLERASAVELRGHASHVTNVRWAYRDASLVSTGGNDRCVFVWRHEKAPTADEQPTKNTRASRGGQPEETGIDDDADSDAFTASSDDVGDEFMAVKPWLGAIVAPTDCKAIKPNSSSPDARLVLERIHGYQAQGNAKNNARYDNHGRVVYHTAAVGVVFDRATQRQQFFRQHDDDIQFFRQHDDDIVALCAHPNGSTFATAQMGKRPKVFTWDSSDPSKVLSCLEGFHQRVVLAVAFSSDGKKLGTVGGDDDHSIAIYSWHNGILAASAKGERSHVGAITAHAGQWITCGDKHIRFWREQGKNLTSKKALFGKAKHKNDSLPSVFHCVVSFGSHAVVGASNGDLYVFAGSSNELSRVVTAHAAHAYALCATPNGDELISGGKDGVVMIWDSSFRCTFQFNLKQHAPTFNVFDSAIRSVTPMNGRSGRSLLIGTQGSDLVEVEASRTPPSFVVITRGHAQLEVWGLACHPTRPEYATVGDDQVLRVWDLTKKTMLRARKLDAMARACAIYASSGTPGDVIAVGLGGRHAGASRNAAAQARSGAILLLSYADCDTGKALFEDKPSKQPISDLKFSPSGTALAVGSHDHNVYIYNISVGFKKVTRVATFSKHQSYITHLDFSSDGRFLQSNCGAYELLFSDAATGKHITSASSTRDVQWHTWTCVLGWPVQGIWPPCTDGTDVNAVARSAKGDLLATSDDFGLVKLFRYPCLAKNAGAVEHHGHASHVTNVRWSSGDTHVISVGGNDRAVMEWRLVCDGDPVEARIDDDIKEEIEIEDETEDAITEEPEGDEFMAVKPWLGAIVAPSNAPTANAREPDAHIELDWVYGYQTELSKQNVMYNARGEIVYHTAAVGVIYDRQNHLQKHHICHNDDIMSFAMSPERDVVATGERGKKPVVRLWDAHTGELRCELKGFHSRGVLSIAFSPDGKRIVTVGDDDDHSLALWEDQSHGSWRQPKVVATGKGDKGVNRFVCFGSAAETVVSGGAKHVLFWRIEGKTLSSRKGKVGKRGTLQLFPSGCIFGNDLVTGAASGELYVWTGDEVSRVVKAHDGESSIVSAVAASTENGGGLLVSGGKDGKIILWNGSFQSMKTFDVGALCSSCLRPAVCSATMSGDTKTLLIGTASSDILEMDAVSGAVLHGGVPIVSGHFTMEVWGLAVHPAQRVFTSTGDDGTMRTWDMNSRRLLAVTKLPHKARACAYSPDGTMVAVGLGGDNGVRRKGKPPAKEGAIVVLRADDGKLVFEDRPAKEWISDIKFSPDGATLAVGSHDNAIHLYASSSSGDFKKRKPFAKHNSYITHFDFSRDSRQLQSNCGAYELLFCDVSSGEQLRSASALKDVVWATWTCTLGWPVQGIWPECADGTDINAVCASASRTLLATGDDSGRVKIFRYPCTIKGAKWHEARGHASHVTNVRFSHDDKFLISLGGNDRSIFQWKVT</sequence>
<dbReference type="Pfam" id="PF23409">
    <property type="entry name" value="Beta-prop_EML"/>
    <property type="match status" value="2"/>
</dbReference>
<dbReference type="Gene3D" id="2.130.10.10">
    <property type="entry name" value="YVTN repeat-like/Quinoprotein amine dehydrogenase"/>
    <property type="match status" value="5"/>
</dbReference>
<gene>
    <name evidence="8" type="ORF">P43SY_009628</name>
</gene>
<organism evidence="8 9">
    <name type="scientific">Pythium insidiosum</name>
    <name type="common">Pythiosis disease agent</name>
    <dbReference type="NCBI Taxonomy" id="114742"/>
    <lineage>
        <taxon>Eukaryota</taxon>
        <taxon>Sar</taxon>
        <taxon>Stramenopiles</taxon>
        <taxon>Oomycota</taxon>
        <taxon>Peronosporomycetes</taxon>
        <taxon>Pythiales</taxon>
        <taxon>Pythiaceae</taxon>
        <taxon>Pythium</taxon>
    </lineage>
</organism>
<dbReference type="PROSITE" id="PS50294">
    <property type="entry name" value="WD_REPEATS_REGION"/>
    <property type="match status" value="2"/>
</dbReference>
<dbReference type="GO" id="GO:0008017">
    <property type="term" value="F:microtubule binding"/>
    <property type="evidence" value="ECO:0007669"/>
    <property type="project" value="TreeGrafter"/>
</dbReference>
<keyword evidence="9" id="KW-1185">Reference proteome</keyword>
<evidence type="ECO:0000256" key="5">
    <source>
        <dbReference type="SAM" id="MobiDB-lite"/>
    </source>
</evidence>
<dbReference type="Pfam" id="PF23414">
    <property type="entry name" value="Beta-prop_EML_2"/>
    <property type="match status" value="3"/>
</dbReference>
<dbReference type="SUPFAM" id="SSF50978">
    <property type="entry name" value="WD40 repeat-like"/>
    <property type="match status" value="2"/>
</dbReference>
<feature type="domain" description="EML-like second beta-propeller" evidence="7">
    <location>
        <begin position="1334"/>
        <end position="1615"/>
    </location>
</feature>
<accession>A0AAD5LP92</accession>
<evidence type="ECO:0000313" key="9">
    <source>
        <dbReference type="Proteomes" id="UP001209570"/>
    </source>
</evidence>
<dbReference type="InterPro" id="IPR055439">
    <property type="entry name" value="Beta-prop_EML_1st"/>
</dbReference>
<feature type="repeat" description="WD" evidence="4">
    <location>
        <begin position="542"/>
        <end position="574"/>
    </location>
</feature>
<feature type="domain" description="EML-like second beta-propeller" evidence="7">
    <location>
        <begin position="21"/>
        <end position="229"/>
    </location>
</feature>
<keyword evidence="2 4" id="KW-0853">WD repeat</keyword>
<dbReference type="InterPro" id="IPR036322">
    <property type="entry name" value="WD40_repeat_dom_sf"/>
</dbReference>
<dbReference type="InterPro" id="IPR005108">
    <property type="entry name" value="HELP"/>
</dbReference>